<name>A0ABV9YMF5_9PSEU</name>
<dbReference type="InterPro" id="IPR036291">
    <property type="entry name" value="NAD(P)-bd_dom_sf"/>
</dbReference>
<feature type="domain" description="NAD(P)-binding" evidence="1">
    <location>
        <begin position="7"/>
        <end position="172"/>
    </location>
</feature>
<evidence type="ECO:0000313" key="2">
    <source>
        <dbReference type="EMBL" id="MFC5062568.1"/>
    </source>
</evidence>
<gene>
    <name evidence="2" type="ORF">ACFPBZ_10150</name>
</gene>
<dbReference type="Gene3D" id="3.90.25.10">
    <property type="entry name" value="UDP-galactose 4-epimerase, domain 1"/>
    <property type="match status" value="1"/>
</dbReference>
<dbReference type="Pfam" id="PF13460">
    <property type="entry name" value="NAD_binding_10"/>
    <property type="match status" value="1"/>
</dbReference>
<protein>
    <submittedName>
        <fullName evidence="2">NAD(P)H-binding protein</fullName>
    </submittedName>
</protein>
<dbReference type="EMBL" id="JBHSIV010000008">
    <property type="protein sequence ID" value="MFC5062568.1"/>
    <property type="molecule type" value="Genomic_DNA"/>
</dbReference>
<keyword evidence="3" id="KW-1185">Reference proteome</keyword>
<organism evidence="2 3">
    <name type="scientific">Actinomycetospora atypica</name>
    <dbReference type="NCBI Taxonomy" id="1290095"/>
    <lineage>
        <taxon>Bacteria</taxon>
        <taxon>Bacillati</taxon>
        <taxon>Actinomycetota</taxon>
        <taxon>Actinomycetes</taxon>
        <taxon>Pseudonocardiales</taxon>
        <taxon>Pseudonocardiaceae</taxon>
        <taxon>Actinomycetospora</taxon>
    </lineage>
</organism>
<dbReference type="InterPro" id="IPR016040">
    <property type="entry name" value="NAD(P)-bd_dom"/>
</dbReference>
<dbReference type="SUPFAM" id="SSF51735">
    <property type="entry name" value="NAD(P)-binding Rossmann-fold domains"/>
    <property type="match status" value="1"/>
</dbReference>
<evidence type="ECO:0000259" key="1">
    <source>
        <dbReference type="Pfam" id="PF13460"/>
    </source>
</evidence>
<accession>A0ABV9YMF5</accession>
<dbReference type="PANTHER" id="PTHR43162">
    <property type="match status" value="1"/>
</dbReference>
<dbReference type="Proteomes" id="UP001595947">
    <property type="component" value="Unassembled WGS sequence"/>
</dbReference>
<dbReference type="PANTHER" id="PTHR43162:SF1">
    <property type="entry name" value="PRESTALK A DIFFERENTIATION PROTEIN A"/>
    <property type="match status" value="1"/>
</dbReference>
<comment type="caution">
    <text evidence="2">The sequence shown here is derived from an EMBL/GenBank/DDBJ whole genome shotgun (WGS) entry which is preliminary data.</text>
</comment>
<evidence type="ECO:0000313" key="3">
    <source>
        <dbReference type="Proteomes" id="UP001595947"/>
    </source>
</evidence>
<dbReference type="InterPro" id="IPR051604">
    <property type="entry name" value="Ergot_Alk_Oxidoreductase"/>
</dbReference>
<proteinExistence type="predicted"/>
<reference evidence="3" key="1">
    <citation type="journal article" date="2019" name="Int. J. Syst. Evol. Microbiol.">
        <title>The Global Catalogue of Microorganisms (GCM) 10K type strain sequencing project: providing services to taxonomists for standard genome sequencing and annotation.</title>
        <authorList>
            <consortium name="The Broad Institute Genomics Platform"/>
            <consortium name="The Broad Institute Genome Sequencing Center for Infectious Disease"/>
            <person name="Wu L."/>
            <person name="Ma J."/>
        </authorList>
    </citation>
    <scope>NUCLEOTIDE SEQUENCE [LARGE SCALE GENOMIC DNA]</scope>
    <source>
        <strain evidence="3">CGMCC 4.7093</strain>
    </source>
</reference>
<sequence length="269" mass="27954">MTVLVTGARGAVGSSVLAGLRAAGVPARAAGRDPETLPEGDRVLLDLADPSSFGPALDGVDRVFVYVPDDLRPFAEAAAAAGVRHAVLLSSEAVLLEPEPEPGGIAAHHADAEAALRGAGIPTTALRPGAFCGNVRQWSAGLEAGVVDLPYPRSATAPIDERDIADVAVAALLADPADESPHLTGPESLTLADQVGVIARHLGRAVEARAADPDEVRDRMARFMPAPMVDSLFRYWRATDGVAAPVTDEVGRRSGHPARTFGDYVAERL</sequence>
<dbReference type="RefSeq" id="WP_378035918.1">
    <property type="nucleotide sequence ID" value="NZ_JBHSIV010000008.1"/>
</dbReference>
<dbReference type="Gene3D" id="3.40.50.720">
    <property type="entry name" value="NAD(P)-binding Rossmann-like Domain"/>
    <property type="match status" value="1"/>
</dbReference>